<evidence type="ECO:0000313" key="2">
    <source>
        <dbReference type="EMBL" id="EAU37696.1"/>
    </source>
</evidence>
<dbReference type="AlphaFoldDB" id="Q0CUA0"/>
<gene>
    <name evidence="2" type="ORF">ATEG_02734</name>
</gene>
<protein>
    <submittedName>
        <fullName evidence="2">Uncharacterized protein</fullName>
    </submittedName>
</protein>
<evidence type="ECO:0000256" key="1">
    <source>
        <dbReference type="SAM" id="MobiDB-lite"/>
    </source>
</evidence>
<dbReference type="HOGENOM" id="CLU_2096404_0_0_1"/>
<dbReference type="Proteomes" id="UP000007963">
    <property type="component" value="Unassembled WGS sequence"/>
</dbReference>
<evidence type="ECO:0000313" key="3">
    <source>
        <dbReference type="Proteomes" id="UP000007963"/>
    </source>
</evidence>
<dbReference type="VEuPathDB" id="FungiDB:ATEG_02734"/>
<sequence>MGVAVTAVYQPNSPNSILPHSFNFTNTANLLQSPLPFHSLRLLNVPTLSTLQTQHENVRKEEPQGFTAEAPQRHLGGSTSKSLQTEPQESDEIVFIFDQYRQKQPNLLPFIYLAFI</sequence>
<feature type="region of interest" description="Disordered" evidence="1">
    <location>
        <begin position="54"/>
        <end position="88"/>
    </location>
</feature>
<name>Q0CUA0_ASPTN</name>
<accession>Q0CUA0</accession>
<dbReference type="EMBL" id="CH476596">
    <property type="protein sequence ID" value="EAU37696.1"/>
    <property type="molecule type" value="Genomic_DNA"/>
</dbReference>
<feature type="compositionally biased region" description="Polar residues" evidence="1">
    <location>
        <begin position="77"/>
        <end position="87"/>
    </location>
</feature>
<organism evidence="2 3">
    <name type="scientific">Aspergillus terreus (strain NIH 2624 / FGSC A1156)</name>
    <dbReference type="NCBI Taxonomy" id="341663"/>
    <lineage>
        <taxon>Eukaryota</taxon>
        <taxon>Fungi</taxon>
        <taxon>Dikarya</taxon>
        <taxon>Ascomycota</taxon>
        <taxon>Pezizomycotina</taxon>
        <taxon>Eurotiomycetes</taxon>
        <taxon>Eurotiomycetidae</taxon>
        <taxon>Eurotiales</taxon>
        <taxon>Aspergillaceae</taxon>
        <taxon>Aspergillus</taxon>
        <taxon>Aspergillus subgen. Circumdati</taxon>
    </lineage>
</organism>
<dbReference type="RefSeq" id="XP_001211912.1">
    <property type="nucleotide sequence ID" value="XM_001211912.1"/>
</dbReference>
<proteinExistence type="predicted"/>
<reference evidence="3" key="1">
    <citation type="submission" date="2005-09" db="EMBL/GenBank/DDBJ databases">
        <title>Annotation of the Aspergillus terreus NIH2624 genome.</title>
        <authorList>
            <person name="Birren B.W."/>
            <person name="Lander E.S."/>
            <person name="Galagan J.E."/>
            <person name="Nusbaum C."/>
            <person name="Devon K."/>
            <person name="Henn M."/>
            <person name="Ma L.-J."/>
            <person name="Jaffe D.B."/>
            <person name="Butler J."/>
            <person name="Alvarez P."/>
            <person name="Gnerre S."/>
            <person name="Grabherr M."/>
            <person name="Kleber M."/>
            <person name="Mauceli E.W."/>
            <person name="Brockman W."/>
            <person name="Rounsley S."/>
            <person name="Young S.K."/>
            <person name="LaButti K."/>
            <person name="Pushparaj V."/>
            <person name="DeCaprio D."/>
            <person name="Crawford M."/>
            <person name="Koehrsen M."/>
            <person name="Engels R."/>
            <person name="Montgomery P."/>
            <person name="Pearson M."/>
            <person name="Howarth C."/>
            <person name="Larson L."/>
            <person name="Luoma S."/>
            <person name="White J."/>
            <person name="Alvarado L."/>
            <person name="Kodira C.D."/>
            <person name="Zeng Q."/>
            <person name="Oleary S."/>
            <person name="Yandava C."/>
            <person name="Denning D.W."/>
            <person name="Nierman W.C."/>
            <person name="Milne T."/>
            <person name="Madden K."/>
        </authorList>
    </citation>
    <scope>NUCLEOTIDE SEQUENCE [LARGE SCALE GENOMIC DNA]</scope>
    <source>
        <strain evidence="3">NIH 2624 / FGSC A1156</strain>
    </source>
</reference>
<dbReference type="GeneID" id="4317033"/>